<proteinExistence type="predicted"/>
<reference evidence="2 3" key="1">
    <citation type="journal article" date="2015" name="Proc. Natl. Acad. Sci. U.S.A.">
        <title>The resurrection genome of Boea hygrometrica: A blueprint for survival of dehydration.</title>
        <authorList>
            <person name="Xiao L."/>
            <person name="Yang G."/>
            <person name="Zhang L."/>
            <person name="Yang X."/>
            <person name="Zhao S."/>
            <person name="Ji Z."/>
            <person name="Zhou Q."/>
            <person name="Hu M."/>
            <person name="Wang Y."/>
            <person name="Chen M."/>
            <person name="Xu Y."/>
            <person name="Jin H."/>
            <person name="Xiao X."/>
            <person name="Hu G."/>
            <person name="Bao F."/>
            <person name="Hu Y."/>
            <person name="Wan P."/>
            <person name="Li L."/>
            <person name="Deng X."/>
            <person name="Kuang T."/>
            <person name="Xiang C."/>
            <person name="Zhu J.K."/>
            <person name="Oliver M.J."/>
            <person name="He Y."/>
        </authorList>
    </citation>
    <scope>NUCLEOTIDE SEQUENCE [LARGE SCALE GENOMIC DNA]</scope>
    <source>
        <strain evidence="3">cv. XS01</strain>
    </source>
</reference>
<dbReference type="Proteomes" id="UP000250235">
    <property type="component" value="Unassembled WGS sequence"/>
</dbReference>
<name>A0A2Z7AXC6_9LAMI</name>
<dbReference type="OrthoDB" id="911683at2759"/>
<protein>
    <recommendedName>
        <fullName evidence="1">Retrotransposon gag domain-containing protein</fullName>
    </recommendedName>
</protein>
<dbReference type="EMBL" id="KV011853">
    <property type="protein sequence ID" value="KZV25590.1"/>
    <property type="molecule type" value="Genomic_DNA"/>
</dbReference>
<feature type="domain" description="Retrotransposon gag" evidence="1">
    <location>
        <begin position="9"/>
        <end position="106"/>
    </location>
</feature>
<dbReference type="AlphaFoldDB" id="A0A2Z7AXC6"/>
<organism evidence="2 3">
    <name type="scientific">Dorcoceras hygrometricum</name>
    <dbReference type="NCBI Taxonomy" id="472368"/>
    <lineage>
        <taxon>Eukaryota</taxon>
        <taxon>Viridiplantae</taxon>
        <taxon>Streptophyta</taxon>
        <taxon>Embryophyta</taxon>
        <taxon>Tracheophyta</taxon>
        <taxon>Spermatophyta</taxon>
        <taxon>Magnoliopsida</taxon>
        <taxon>eudicotyledons</taxon>
        <taxon>Gunneridae</taxon>
        <taxon>Pentapetalae</taxon>
        <taxon>asterids</taxon>
        <taxon>lamiids</taxon>
        <taxon>Lamiales</taxon>
        <taxon>Gesneriaceae</taxon>
        <taxon>Didymocarpoideae</taxon>
        <taxon>Trichosporeae</taxon>
        <taxon>Loxocarpinae</taxon>
        <taxon>Dorcoceras</taxon>
    </lineage>
</organism>
<feature type="non-terminal residue" evidence="2">
    <location>
        <position position="1"/>
    </location>
</feature>
<evidence type="ECO:0000259" key="1">
    <source>
        <dbReference type="Pfam" id="PF03732"/>
    </source>
</evidence>
<dbReference type="InterPro" id="IPR005162">
    <property type="entry name" value="Retrotrans_gag_dom"/>
</dbReference>
<dbReference type="Pfam" id="PF03732">
    <property type="entry name" value="Retrotrans_gag"/>
    <property type="match status" value="1"/>
</dbReference>
<accession>A0A2Z7AXC6</accession>
<evidence type="ECO:0000313" key="2">
    <source>
        <dbReference type="EMBL" id="KZV25590.1"/>
    </source>
</evidence>
<sequence>YDDGRRLSLATFQLRKNAERWWRGASQTIEETGMGITWIVFCTAFRQEYVPESYVNAREHEFDNLVQVTMSVGEYARKFSSLLAYVPHVSGRERAKRNRFLEGLNEDLYSLVLASSPTSYVDAVDKAMDIEEGLQNRRSRV</sequence>
<keyword evidence="3" id="KW-1185">Reference proteome</keyword>
<evidence type="ECO:0000313" key="3">
    <source>
        <dbReference type="Proteomes" id="UP000250235"/>
    </source>
</evidence>
<gene>
    <name evidence="2" type="ORF">F511_20944</name>
</gene>